<feature type="region of interest" description="Disordered" evidence="1">
    <location>
        <begin position="1"/>
        <end position="37"/>
    </location>
</feature>
<evidence type="ECO:0000256" key="1">
    <source>
        <dbReference type="SAM" id="MobiDB-lite"/>
    </source>
</evidence>
<dbReference type="Proteomes" id="UP001327560">
    <property type="component" value="Chromosome 2"/>
</dbReference>
<dbReference type="InterPro" id="IPR016140">
    <property type="entry name" value="Bifunc_inhib/LTP/seed_store"/>
</dbReference>
<dbReference type="Pfam" id="PF14368">
    <property type="entry name" value="LTP_2"/>
    <property type="match status" value="1"/>
</dbReference>
<dbReference type="CDD" id="cd00010">
    <property type="entry name" value="AAI_LTSS"/>
    <property type="match status" value="1"/>
</dbReference>
<sequence length="598" mass="65936">MVISAETPPRPQDPAPRSTAPPTTATEAASPRREPQASLLQNLSFPLSKTWGSHRVLRCMSVNDKGEIIAGGGRRSVASVPEALGTRITVPESGDADGDDDPGIEEVREKLLVHLREAADRMKLVPVPEVPGLTNRGIVEPKAAVPPKPVPAPEEMPEHGTDASAEPEPPRWNVRTRRRAPRAPMGIERHLNDSPAVATEKRTVRLRSEDSERRERAKFSISLTRDEIDEDIYAVTGCRARRRPKKRPRAVQKQLDSLFPGMWLSDITVDTYRKYNSSTASRERSSSLTENGEVVSTMSYLGNSIDAPLQLDVERRGAHELKLHSASCRAWPSYWSASALFPISTLDLTQNPNPHPSFSMHPLPHQGLLLPCSIWCVSLPLSFLLKLFPLCAEDEDEEEEKRRRSSIARMSTNFAAAAMEAVVPALTGSATQTLPSRASNLVDRAMFINSTETPPQSCCVPLKEATKNDLPCLYGLFNNTAILKAINVNIMQSIQMAKLCRVSPDQSACQIAVVVPTINCNHSKLQAQLLLHRGGTSGFGARLLHRGSNARLLHPGGNDEHSDESGLRRACGRARQLHRRPLQVREAGELRRRDDRCP</sequence>
<dbReference type="Gene3D" id="1.10.110.10">
    <property type="entry name" value="Plant lipid-transfer and hydrophobic proteins"/>
    <property type="match status" value="1"/>
</dbReference>
<proteinExistence type="predicted"/>
<evidence type="ECO:0000259" key="2">
    <source>
        <dbReference type="Pfam" id="PF14368"/>
    </source>
</evidence>
<gene>
    <name evidence="3" type="ORF">Cni_G06432</name>
</gene>
<reference evidence="3 4" key="1">
    <citation type="submission" date="2023-10" db="EMBL/GenBank/DDBJ databases">
        <title>Chromosome-scale genome assembly provides insights into flower coloration mechanisms of Canna indica.</title>
        <authorList>
            <person name="Li C."/>
        </authorList>
    </citation>
    <scope>NUCLEOTIDE SEQUENCE [LARGE SCALE GENOMIC DNA]</scope>
    <source>
        <tissue evidence="3">Flower</tissue>
    </source>
</reference>
<dbReference type="AlphaFoldDB" id="A0AAQ3JYP6"/>
<evidence type="ECO:0000313" key="3">
    <source>
        <dbReference type="EMBL" id="WOK97724.1"/>
    </source>
</evidence>
<keyword evidence="4" id="KW-1185">Reference proteome</keyword>
<dbReference type="EMBL" id="CP136891">
    <property type="protein sequence ID" value="WOK97724.1"/>
    <property type="molecule type" value="Genomic_DNA"/>
</dbReference>
<feature type="region of interest" description="Disordered" evidence="1">
    <location>
        <begin position="141"/>
        <end position="171"/>
    </location>
</feature>
<dbReference type="PANTHER" id="PTHR33130:SF86">
    <property type="entry name" value="OS01G0132500 PROTEIN"/>
    <property type="match status" value="1"/>
</dbReference>
<organism evidence="3 4">
    <name type="scientific">Canna indica</name>
    <name type="common">Indian-shot</name>
    <dbReference type="NCBI Taxonomy" id="4628"/>
    <lineage>
        <taxon>Eukaryota</taxon>
        <taxon>Viridiplantae</taxon>
        <taxon>Streptophyta</taxon>
        <taxon>Embryophyta</taxon>
        <taxon>Tracheophyta</taxon>
        <taxon>Spermatophyta</taxon>
        <taxon>Magnoliopsida</taxon>
        <taxon>Liliopsida</taxon>
        <taxon>Zingiberales</taxon>
        <taxon>Cannaceae</taxon>
        <taxon>Canna</taxon>
    </lineage>
</organism>
<dbReference type="InterPro" id="IPR012438">
    <property type="entry name" value="DUF1639"/>
</dbReference>
<evidence type="ECO:0000313" key="4">
    <source>
        <dbReference type="Proteomes" id="UP001327560"/>
    </source>
</evidence>
<dbReference type="PANTHER" id="PTHR33130">
    <property type="entry name" value="PUTATIVE (DUF1639)-RELATED"/>
    <property type="match status" value="1"/>
</dbReference>
<dbReference type="InterPro" id="IPR036312">
    <property type="entry name" value="Bifun_inhib/LTP/seed_sf"/>
</dbReference>
<feature type="compositionally biased region" description="Low complexity" evidence="1">
    <location>
        <begin position="15"/>
        <end position="29"/>
    </location>
</feature>
<feature type="domain" description="Bifunctional inhibitor/plant lipid transfer protein/seed storage helical" evidence="2">
    <location>
        <begin position="436"/>
        <end position="509"/>
    </location>
</feature>
<dbReference type="Pfam" id="PF07797">
    <property type="entry name" value="DUF1639"/>
    <property type="match status" value="1"/>
</dbReference>
<protein>
    <recommendedName>
        <fullName evidence="2">Bifunctional inhibitor/plant lipid transfer protein/seed storage helical domain-containing protein</fullName>
    </recommendedName>
</protein>
<name>A0AAQ3JYP6_9LILI</name>
<feature type="compositionally biased region" description="Pro residues" evidence="1">
    <location>
        <begin position="144"/>
        <end position="154"/>
    </location>
</feature>
<accession>A0AAQ3JYP6</accession>